<keyword evidence="3 7" id="KW-0812">Transmembrane</keyword>
<keyword evidence="9" id="KW-1185">Reference proteome</keyword>
<accession>A0A5N6TZU6</accession>
<evidence type="ECO:0000256" key="4">
    <source>
        <dbReference type="ARBA" id="ARBA00022989"/>
    </source>
</evidence>
<feature type="region of interest" description="Disordered" evidence="6">
    <location>
        <begin position="1"/>
        <end position="23"/>
    </location>
</feature>
<keyword evidence="2" id="KW-0813">Transport</keyword>
<keyword evidence="4 7" id="KW-1133">Transmembrane helix</keyword>
<evidence type="ECO:0000313" key="9">
    <source>
        <dbReference type="Proteomes" id="UP000325780"/>
    </source>
</evidence>
<gene>
    <name evidence="8" type="ORF">BDV25DRAFT_138396</name>
</gene>
<evidence type="ECO:0000256" key="1">
    <source>
        <dbReference type="ARBA" id="ARBA00004141"/>
    </source>
</evidence>
<evidence type="ECO:0000256" key="5">
    <source>
        <dbReference type="ARBA" id="ARBA00023136"/>
    </source>
</evidence>
<dbReference type="PANTHER" id="PTHR45649">
    <property type="entry name" value="AMINO-ACID PERMEASE BAT1"/>
    <property type="match status" value="1"/>
</dbReference>
<dbReference type="GO" id="GO:0016020">
    <property type="term" value="C:membrane"/>
    <property type="evidence" value="ECO:0007669"/>
    <property type="project" value="UniProtKB-SubCell"/>
</dbReference>
<evidence type="ECO:0000256" key="6">
    <source>
        <dbReference type="SAM" id="MobiDB-lite"/>
    </source>
</evidence>
<evidence type="ECO:0000256" key="7">
    <source>
        <dbReference type="SAM" id="Phobius"/>
    </source>
</evidence>
<dbReference type="GO" id="GO:0022857">
    <property type="term" value="F:transmembrane transporter activity"/>
    <property type="evidence" value="ECO:0007669"/>
    <property type="project" value="UniProtKB-ARBA"/>
</dbReference>
<dbReference type="Proteomes" id="UP000325780">
    <property type="component" value="Unassembled WGS sequence"/>
</dbReference>
<dbReference type="OrthoDB" id="3257095at2759"/>
<feature type="transmembrane region" description="Helical" evidence="7">
    <location>
        <begin position="248"/>
        <end position="268"/>
    </location>
</feature>
<keyword evidence="5 7" id="KW-0472">Membrane</keyword>
<sequence>MAQDLNTNLAHEPRKQTSHENAQPREYYYHVYNVEPHQAWLELLNNERPCSDDEESLCDDLSDESVIELSSDELMDDPILPGTSNPLSLAVGNGETFLDLEPIKSLVDELSQKQLSQRKIVNYETVYSHSKKALKYKIESHIADFPPPIPESDAFVEDISVERVIGGLQQQGPWQLRRFALKLFAGLRADTLYSILESQIQELPVAAKQQMYQKAMAMSFRPSMSCLIWRKVFHPETLPPARWGLGKYGLIVNIIGWFYVLFVLFWSFWPQETPTSVVTFNWSVVISGAVFVISLVMYFVKGRYEYEGPVVDVQKHSHGL</sequence>
<evidence type="ECO:0000313" key="8">
    <source>
        <dbReference type="EMBL" id="KAE8151916.1"/>
    </source>
</evidence>
<proteinExistence type="predicted"/>
<protein>
    <submittedName>
        <fullName evidence="8">Uncharacterized protein</fullName>
    </submittedName>
</protein>
<comment type="subcellular location">
    <subcellularLocation>
        <location evidence="1">Membrane</location>
        <topology evidence="1">Multi-pass membrane protein</topology>
    </subcellularLocation>
</comment>
<feature type="transmembrane region" description="Helical" evidence="7">
    <location>
        <begin position="280"/>
        <end position="300"/>
    </location>
</feature>
<dbReference type="AlphaFoldDB" id="A0A5N6TZU6"/>
<evidence type="ECO:0000256" key="2">
    <source>
        <dbReference type="ARBA" id="ARBA00022448"/>
    </source>
</evidence>
<evidence type="ECO:0000256" key="3">
    <source>
        <dbReference type="ARBA" id="ARBA00022692"/>
    </source>
</evidence>
<dbReference type="PANTHER" id="PTHR45649:SF4">
    <property type="entry name" value="TRANSPORTER, PUTATIVE (EUROFUNG)-RELATED"/>
    <property type="match status" value="1"/>
</dbReference>
<reference evidence="8 9" key="1">
    <citation type="submission" date="2019-04" db="EMBL/GenBank/DDBJ databases">
        <title>Friends and foes A comparative genomics study of 23 Aspergillus species from section Flavi.</title>
        <authorList>
            <consortium name="DOE Joint Genome Institute"/>
            <person name="Kjaerbolling I."/>
            <person name="Vesth T."/>
            <person name="Frisvad J.C."/>
            <person name="Nybo J.L."/>
            <person name="Theobald S."/>
            <person name="Kildgaard S."/>
            <person name="Isbrandt T."/>
            <person name="Kuo A."/>
            <person name="Sato A."/>
            <person name="Lyhne E.K."/>
            <person name="Kogle M.E."/>
            <person name="Wiebenga A."/>
            <person name="Kun R.S."/>
            <person name="Lubbers R.J."/>
            <person name="Makela M.R."/>
            <person name="Barry K."/>
            <person name="Chovatia M."/>
            <person name="Clum A."/>
            <person name="Daum C."/>
            <person name="Haridas S."/>
            <person name="He G."/>
            <person name="LaButti K."/>
            <person name="Lipzen A."/>
            <person name="Mondo S."/>
            <person name="Riley R."/>
            <person name="Salamov A."/>
            <person name="Simmons B.A."/>
            <person name="Magnuson J.K."/>
            <person name="Henrissat B."/>
            <person name="Mortensen U.H."/>
            <person name="Larsen T.O."/>
            <person name="Devries R.P."/>
            <person name="Grigoriev I.V."/>
            <person name="Machida M."/>
            <person name="Baker S.E."/>
            <person name="Andersen M.R."/>
        </authorList>
    </citation>
    <scope>NUCLEOTIDE SEQUENCE [LARGE SCALE GENOMIC DNA]</scope>
    <source>
        <strain evidence="8 9">IBT 18842</strain>
    </source>
</reference>
<organism evidence="8 9">
    <name type="scientific">Aspergillus avenaceus</name>
    <dbReference type="NCBI Taxonomy" id="36643"/>
    <lineage>
        <taxon>Eukaryota</taxon>
        <taxon>Fungi</taxon>
        <taxon>Dikarya</taxon>
        <taxon>Ascomycota</taxon>
        <taxon>Pezizomycotina</taxon>
        <taxon>Eurotiomycetes</taxon>
        <taxon>Eurotiomycetidae</taxon>
        <taxon>Eurotiales</taxon>
        <taxon>Aspergillaceae</taxon>
        <taxon>Aspergillus</taxon>
        <taxon>Aspergillus subgen. Circumdati</taxon>
    </lineage>
</organism>
<dbReference type="EMBL" id="ML742062">
    <property type="protein sequence ID" value="KAE8151916.1"/>
    <property type="molecule type" value="Genomic_DNA"/>
</dbReference>
<name>A0A5N6TZU6_ASPAV</name>